<dbReference type="AlphaFoldDB" id="A0A292PJL9"/>
<evidence type="ECO:0000313" key="3">
    <source>
        <dbReference type="Proteomes" id="UP001412239"/>
    </source>
</evidence>
<dbReference type="EMBL" id="LN891183">
    <property type="protein sequence ID" value="CUS07676.1"/>
    <property type="molecule type" value="Genomic_DNA"/>
</dbReference>
<reference evidence="2" key="1">
    <citation type="submission" date="2015-10" db="EMBL/GenBank/DDBJ databases">
        <authorList>
            <person name="Regsiter A."/>
            <person name="william w."/>
        </authorList>
    </citation>
    <scope>NUCLEOTIDE SEQUENCE</scope>
    <source>
        <strain evidence="2">Montdore</strain>
    </source>
</reference>
<evidence type="ECO:0000256" key="1">
    <source>
        <dbReference type="SAM" id="MobiDB-lite"/>
    </source>
</evidence>
<keyword evidence="3" id="KW-1185">Reference proteome</keyword>
<proteinExistence type="predicted"/>
<dbReference type="Pfam" id="PF04119">
    <property type="entry name" value="HSP9_HSP12"/>
    <property type="match status" value="1"/>
</dbReference>
<name>A0A292PJL9_9PEZI</name>
<gene>
    <name evidence="2" type="ORF">GSTUAT00008239001</name>
</gene>
<feature type="region of interest" description="Disordered" evidence="1">
    <location>
        <begin position="1"/>
        <end position="87"/>
    </location>
</feature>
<sequence length="87" mass="9859">MSDTYRKDFSTQAKEEAMPDSSKSTMDRVKESITNTTDRAAAGLQSDHHKGNAQEAFDKTRREKDHQEDHSESLLDKTKHALGVDKH</sequence>
<protein>
    <recommendedName>
        <fullName evidence="4">Chaperone/heat shock protein Hsp12</fullName>
    </recommendedName>
</protein>
<dbReference type="Proteomes" id="UP001412239">
    <property type="component" value="Unassembled WGS sequence"/>
</dbReference>
<feature type="compositionally biased region" description="Basic and acidic residues" evidence="1">
    <location>
        <begin position="46"/>
        <end position="87"/>
    </location>
</feature>
<feature type="compositionally biased region" description="Basic and acidic residues" evidence="1">
    <location>
        <begin position="1"/>
        <end position="17"/>
    </location>
</feature>
<dbReference type="PIRSF" id="PIRSF002590">
    <property type="entry name" value="HSP9/HSP12_fun"/>
    <property type="match status" value="1"/>
</dbReference>
<accession>A0A292PJL9</accession>
<evidence type="ECO:0000313" key="2">
    <source>
        <dbReference type="EMBL" id="CUS07676.1"/>
    </source>
</evidence>
<evidence type="ECO:0008006" key="4">
    <source>
        <dbReference type="Google" id="ProtNLM"/>
    </source>
</evidence>
<organism evidence="2 3">
    <name type="scientific">Tuber aestivum</name>
    <name type="common">summer truffle</name>
    <dbReference type="NCBI Taxonomy" id="59557"/>
    <lineage>
        <taxon>Eukaryota</taxon>
        <taxon>Fungi</taxon>
        <taxon>Dikarya</taxon>
        <taxon>Ascomycota</taxon>
        <taxon>Pezizomycotina</taxon>
        <taxon>Pezizomycetes</taxon>
        <taxon>Pezizales</taxon>
        <taxon>Tuberaceae</taxon>
        <taxon>Tuber</taxon>
    </lineage>
</organism>
<dbReference type="InterPro" id="IPR007250">
    <property type="entry name" value="HSP9_HSP12"/>
</dbReference>
<dbReference type="Gene3D" id="6.10.280.100">
    <property type="match status" value="1"/>
</dbReference>